<keyword evidence="1" id="KW-0805">Transcription regulation</keyword>
<dbReference type="InterPro" id="IPR036388">
    <property type="entry name" value="WH-like_DNA-bd_sf"/>
</dbReference>
<evidence type="ECO:0000259" key="5">
    <source>
        <dbReference type="PROSITE" id="PS51063"/>
    </source>
</evidence>
<gene>
    <name evidence="6" type="ORF">C3712_18180</name>
</gene>
<dbReference type="Pfam" id="PF13545">
    <property type="entry name" value="HTH_Crp_2"/>
    <property type="match status" value="1"/>
</dbReference>
<dbReference type="InterPro" id="IPR050397">
    <property type="entry name" value="Env_Response_Regulators"/>
</dbReference>
<dbReference type="SUPFAM" id="SSF51206">
    <property type="entry name" value="cAMP-binding domain-like"/>
    <property type="match status" value="1"/>
</dbReference>
<dbReference type="PANTHER" id="PTHR24567">
    <property type="entry name" value="CRP FAMILY TRANSCRIPTIONAL REGULATORY PROTEIN"/>
    <property type="match status" value="1"/>
</dbReference>
<dbReference type="Proteomes" id="UP000237025">
    <property type="component" value="Unassembled WGS sequence"/>
</dbReference>
<dbReference type="InterPro" id="IPR012318">
    <property type="entry name" value="HTH_CRP"/>
</dbReference>
<dbReference type="InterPro" id="IPR036390">
    <property type="entry name" value="WH_DNA-bd_sf"/>
</dbReference>
<dbReference type="InterPro" id="IPR014710">
    <property type="entry name" value="RmlC-like_jellyroll"/>
</dbReference>
<dbReference type="InterPro" id="IPR018490">
    <property type="entry name" value="cNMP-bd_dom_sf"/>
</dbReference>
<proteinExistence type="predicted"/>
<keyword evidence="2" id="KW-0238">DNA-binding</keyword>
<reference evidence="6 7" key="1">
    <citation type="submission" date="2018-02" db="EMBL/GenBank/DDBJ databases">
        <title>Lelliotia aquatilis sp. nov., isolated from drinking water.</title>
        <authorList>
            <person name="Kaempfer P."/>
            <person name="Glaeser S."/>
            <person name="Exner M."/>
            <person name="Doijad S."/>
            <person name="Chakraborty T."/>
        </authorList>
    </citation>
    <scope>NUCLEOTIDE SEQUENCE [LARGE SCALE GENOMIC DNA]</scope>
    <source>
        <strain evidence="6 7">6331-17</strain>
    </source>
</reference>
<dbReference type="PROSITE" id="PS51063">
    <property type="entry name" value="HTH_CRP_2"/>
    <property type="match status" value="1"/>
</dbReference>
<accession>A0ABX4ZYW0</accession>
<feature type="domain" description="Cyclic nucleotide-binding" evidence="4">
    <location>
        <begin position="15"/>
        <end position="117"/>
    </location>
</feature>
<protein>
    <submittedName>
        <fullName evidence="6">Crp/Fnr family transcriptional regulator</fullName>
    </submittedName>
</protein>
<organism evidence="6 7">
    <name type="scientific">Lelliottia aquatilis</name>
    <dbReference type="NCBI Taxonomy" id="2080838"/>
    <lineage>
        <taxon>Bacteria</taxon>
        <taxon>Pseudomonadati</taxon>
        <taxon>Pseudomonadota</taxon>
        <taxon>Gammaproteobacteria</taxon>
        <taxon>Enterobacterales</taxon>
        <taxon>Enterobacteriaceae</taxon>
        <taxon>Lelliottia</taxon>
    </lineage>
</organism>
<evidence type="ECO:0000256" key="1">
    <source>
        <dbReference type="ARBA" id="ARBA00023015"/>
    </source>
</evidence>
<evidence type="ECO:0000313" key="6">
    <source>
        <dbReference type="EMBL" id="POZ20542.1"/>
    </source>
</evidence>
<dbReference type="Gene3D" id="1.10.10.10">
    <property type="entry name" value="Winged helix-like DNA-binding domain superfamily/Winged helix DNA-binding domain"/>
    <property type="match status" value="1"/>
</dbReference>
<dbReference type="EMBL" id="PQVW01000017">
    <property type="protein sequence ID" value="POZ20542.1"/>
    <property type="molecule type" value="Genomic_DNA"/>
</dbReference>
<dbReference type="InterPro" id="IPR000595">
    <property type="entry name" value="cNMP-bd_dom"/>
</dbReference>
<dbReference type="RefSeq" id="WP_103947248.1">
    <property type="nucleotide sequence ID" value="NZ_PQVR01000008.1"/>
</dbReference>
<evidence type="ECO:0000313" key="7">
    <source>
        <dbReference type="Proteomes" id="UP000237025"/>
    </source>
</evidence>
<evidence type="ECO:0000259" key="4">
    <source>
        <dbReference type="PROSITE" id="PS50042"/>
    </source>
</evidence>
<dbReference type="PROSITE" id="PS50042">
    <property type="entry name" value="CNMP_BINDING_3"/>
    <property type="match status" value="1"/>
</dbReference>
<keyword evidence="7" id="KW-1185">Reference proteome</keyword>
<dbReference type="PANTHER" id="PTHR24567:SF26">
    <property type="entry name" value="REGULATORY PROTEIN YEIL"/>
    <property type="match status" value="1"/>
</dbReference>
<evidence type="ECO:0000256" key="2">
    <source>
        <dbReference type="ARBA" id="ARBA00023125"/>
    </source>
</evidence>
<dbReference type="CDD" id="cd00038">
    <property type="entry name" value="CAP_ED"/>
    <property type="match status" value="1"/>
</dbReference>
<comment type="caution">
    <text evidence="6">The sequence shown here is derived from an EMBL/GenBank/DDBJ whole genome shotgun (WGS) entry which is preliminary data.</text>
</comment>
<dbReference type="Pfam" id="PF00027">
    <property type="entry name" value="cNMP_binding"/>
    <property type="match status" value="1"/>
</dbReference>
<evidence type="ECO:0000256" key="3">
    <source>
        <dbReference type="ARBA" id="ARBA00023163"/>
    </source>
</evidence>
<name>A0ABX4ZYW0_9ENTR</name>
<keyword evidence="3" id="KW-0804">Transcription</keyword>
<dbReference type="SUPFAM" id="SSF46785">
    <property type="entry name" value="Winged helix' DNA-binding domain"/>
    <property type="match status" value="1"/>
</dbReference>
<dbReference type="Gene3D" id="2.60.120.10">
    <property type="entry name" value="Jelly Rolls"/>
    <property type="match status" value="1"/>
</dbReference>
<feature type="domain" description="HTH crp-type" evidence="5">
    <location>
        <begin position="149"/>
        <end position="214"/>
    </location>
</feature>
<sequence length="226" mass="25032">MLRKNAEAIVIQRGWLSRTSEAFKVRLLENAELLKFDTGHVIFAKGDKAGGIYGLVSGTLGIMAAPPYSTPRLIDIAVSGDWIGEDSFISGKPRRIELVAQNETWLLHVPLEKMEQMAELDPDNMRAFGVMSILGADSMLRLVHDLQKKSASARIASALHRICWATHIPVAVSQESLSVITTTSRKQVNAIIKRFVEEGWVETGYRSITVLNPEALKHHADEDMAD</sequence>
<dbReference type="SMART" id="SM00100">
    <property type="entry name" value="cNMP"/>
    <property type="match status" value="1"/>
</dbReference>